<sequence>MRVLLTNDDGVEAPGLWALYHECSRQGIEATVVAPSRERSAIGHAITIFNEITLREHVRGHKNSAYAIDGTPADCVKMALSVIMKETPPDVVISGINRGQNTGTSILYSGTVAAALEATLNGFKAIAVSLAVTSPKTASASKEDPKELPVGTLQDVARVEANYEFAARFSVRLAKVVAERGLPPGVLLNVNIPNVPEQEIRGIVVSKMGHSVFVDEFKAINEKAGIIAYRNVGDRLIHSSEGEDWDDLVLKQNKISITPLHYDLTHHHFLEELKRWVEAEEIESRILGEQVAEELSKGLDAEIVG</sequence>
<dbReference type="PANTHER" id="PTHR30457:SF12">
    <property type="entry name" value="5'_3'-NUCLEOTIDASE SURE"/>
    <property type="match status" value="1"/>
</dbReference>
<feature type="domain" description="Survival protein SurE-like phosphatase/nucleotidase" evidence="8">
    <location>
        <begin position="3"/>
        <end position="211"/>
    </location>
</feature>
<keyword evidence="3 7" id="KW-0963">Cytoplasm</keyword>
<dbReference type="GO" id="GO:0004309">
    <property type="term" value="F:exopolyphosphatase activity"/>
    <property type="evidence" value="ECO:0007669"/>
    <property type="project" value="TreeGrafter"/>
</dbReference>
<feature type="binding site" evidence="7">
    <location>
        <position position="8"/>
    </location>
    <ligand>
        <name>a divalent metal cation</name>
        <dbReference type="ChEBI" id="CHEBI:60240"/>
    </ligand>
</feature>
<dbReference type="SUPFAM" id="SSF64167">
    <property type="entry name" value="SurE-like"/>
    <property type="match status" value="1"/>
</dbReference>
<dbReference type="GO" id="GO:0000166">
    <property type="term" value="F:nucleotide binding"/>
    <property type="evidence" value="ECO:0007669"/>
    <property type="project" value="UniProtKB-KW"/>
</dbReference>
<dbReference type="PANTHER" id="PTHR30457">
    <property type="entry name" value="5'-NUCLEOTIDASE SURE"/>
    <property type="match status" value="1"/>
</dbReference>
<dbReference type="EMBL" id="CP030759">
    <property type="protein sequence ID" value="AXA35146.1"/>
    <property type="molecule type" value="Genomic_DNA"/>
</dbReference>
<comment type="similarity">
    <text evidence="2 7">Belongs to the SurE nucleotidase family.</text>
</comment>
<dbReference type="Proteomes" id="UP000262583">
    <property type="component" value="Chromosome"/>
</dbReference>
<feature type="binding site" evidence="7">
    <location>
        <position position="97"/>
    </location>
    <ligand>
        <name>a divalent metal cation</name>
        <dbReference type="ChEBI" id="CHEBI:60240"/>
    </ligand>
</feature>
<evidence type="ECO:0000256" key="5">
    <source>
        <dbReference type="ARBA" id="ARBA00022741"/>
    </source>
</evidence>
<evidence type="ECO:0000256" key="6">
    <source>
        <dbReference type="ARBA" id="ARBA00022801"/>
    </source>
</evidence>
<evidence type="ECO:0000256" key="7">
    <source>
        <dbReference type="HAMAP-Rule" id="MF_00060"/>
    </source>
</evidence>
<evidence type="ECO:0000256" key="4">
    <source>
        <dbReference type="ARBA" id="ARBA00022723"/>
    </source>
</evidence>
<comment type="cofactor">
    <cofactor evidence="7">
        <name>a divalent metal cation</name>
        <dbReference type="ChEBI" id="CHEBI:60240"/>
    </cofactor>
    <text evidence="7">Binds 1 divalent metal cation per subunit.</text>
</comment>
<evidence type="ECO:0000256" key="1">
    <source>
        <dbReference type="ARBA" id="ARBA00000815"/>
    </source>
</evidence>
<organism evidence="9 10">
    <name type="scientific">Sumerlaea chitinivorans</name>
    <dbReference type="NCBI Taxonomy" id="2250252"/>
    <lineage>
        <taxon>Bacteria</taxon>
        <taxon>Candidatus Sumerlaeota</taxon>
        <taxon>Candidatus Sumerlaeia</taxon>
        <taxon>Candidatus Sumerlaeales</taxon>
        <taxon>Candidatus Sumerlaeaceae</taxon>
        <taxon>Candidatus Sumerlaea</taxon>
    </lineage>
</organism>
<evidence type="ECO:0000313" key="9">
    <source>
        <dbReference type="EMBL" id="AXA35146.1"/>
    </source>
</evidence>
<dbReference type="HAMAP" id="MF_00060">
    <property type="entry name" value="SurE"/>
    <property type="match status" value="1"/>
</dbReference>
<evidence type="ECO:0000256" key="2">
    <source>
        <dbReference type="ARBA" id="ARBA00011062"/>
    </source>
</evidence>
<comment type="catalytic activity">
    <reaction evidence="1 7">
        <text>a ribonucleoside 5'-phosphate + H2O = a ribonucleoside + phosphate</text>
        <dbReference type="Rhea" id="RHEA:12484"/>
        <dbReference type="ChEBI" id="CHEBI:15377"/>
        <dbReference type="ChEBI" id="CHEBI:18254"/>
        <dbReference type="ChEBI" id="CHEBI:43474"/>
        <dbReference type="ChEBI" id="CHEBI:58043"/>
        <dbReference type="EC" id="3.1.3.5"/>
    </reaction>
</comment>
<dbReference type="Gene3D" id="3.40.1210.10">
    <property type="entry name" value="Survival protein SurE-like phosphatase/nucleotidase"/>
    <property type="match status" value="1"/>
</dbReference>
<dbReference type="AlphaFoldDB" id="A0A2Z4Y2M0"/>
<keyword evidence="4 7" id="KW-0479">Metal-binding</keyword>
<comment type="subcellular location">
    <subcellularLocation>
        <location evidence="7">Cytoplasm</location>
    </subcellularLocation>
</comment>
<reference evidence="9 10" key="1">
    <citation type="submission" date="2018-05" db="EMBL/GenBank/DDBJ databases">
        <title>A metagenomic window into the 2 km-deep terrestrial subsurface aquifer revealed taxonomically and functionally diverse microbial community comprising novel uncultured bacterial lineages.</title>
        <authorList>
            <person name="Kadnikov V.V."/>
            <person name="Mardanov A.V."/>
            <person name="Beletsky A.V."/>
            <person name="Banks D."/>
            <person name="Pimenov N.V."/>
            <person name="Frank Y.A."/>
            <person name="Karnachuk O.V."/>
            <person name="Ravin N.V."/>
        </authorList>
    </citation>
    <scope>NUCLEOTIDE SEQUENCE [LARGE SCALE GENOMIC DNA]</scope>
    <source>
        <strain evidence="9">BY</strain>
    </source>
</reference>
<dbReference type="GO" id="GO:0008254">
    <property type="term" value="F:3'-nucleotidase activity"/>
    <property type="evidence" value="ECO:0007669"/>
    <property type="project" value="TreeGrafter"/>
</dbReference>
<dbReference type="Pfam" id="PF01975">
    <property type="entry name" value="SurE"/>
    <property type="match status" value="1"/>
</dbReference>
<dbReference type="InterPro" id="IPR030048">
    <property type="entry name" value="SurE"/>
</dbReference>
<comment type="function">
    <text evidence="7">Nucleotidase that shows phosphatase activity on nucleoside 5'-monophosphates.</text>
</comment>
<dbReference type="InterPro" id="IPR002828">
    <property type="entry name" value="SurE-like_Pase/nucleotidase"/>
</dbReference>
<dbReference type="NCBIfam" id="TIGR00087">
    <property type="entry name" value="surE"/>
    <property type="match status" value="1"/>
</dbReference>
<proteinExistence type="inferred from homology"/>
<dbReference type="EC" id="3.1.3.5" evidence="7"/>
<gene>
    <name evidence="7" type="primary">surE</name>
    <name evidence="9" type="ORF">BRCON_0369</name>
</gene>
<keyword evidence="6 7" id="KW-0378">Hydrolase</keyword>
<dbReference type="GO" id="GO:0046872">
    <property type="term" value="F:metal ion binding"/>
    <property type="evidence" value="ECO:0007669"/>
    <property type="project" value="UniProtKB-UniRule"/>
</dbReference>
<dbReference type="GO" id="GO:0008253">
    <property type="term" value="F:5'-nucleotidase activity"/>
    <property type="evidence" value="ECO:0007669"/>
    <property type="project" value="UniProtKB-UniRule"/>
</dbReference>
<protein>
    <recommendedName>
        <fullName evidence="7">5'-nucleotidase SurE</fullName>
        <ecNumber evidence="7">3.1.3.5</ecNumber>
    </recommendedName>
    <alternativeName>
        <fullName evidence="7">Nucleoside 5'-monophosphate phosphohydrolase</fullName>
    </alternativeName>
</protein>
<feature type="binding site" evidence="7">
    <location>
        <position position="40"/>
    </location>
    <ligand>
        <name>a divalent metal cation</name>
        <dbReference type="ChEBI" id="CHEBI:60240"/>
    </ligand>
</feature>
<dbReference type="InterPro" id="IPR036523">
    <property type="entry name" value="SurE-like_sf"/>
</dbReference>
<accession>A0A2Z4Y2M0</accession>
<dbReference type="GO" id="GO:0005737">
    <property type="term" value="C:cytoplasm"/>
    <property type="evidence" value="ECO:0007669"/>
    <property type="project" value="UniProtKB-SubCell"/>
</dbReference>
<keyword evidence="5 7" id="KW-0547">Nucleotide-binding</keyword>
<evidence type="ECO:0000259" key="8">
    <source>
        <dbReference type="Pfam" id="PF01975"/>
    </source>
</evidence>
<evidence type="ECO:0000256" key="3">
    <source>
        <dbReference type="ARBA" id="ARBA00022490"/>
    </source>
</evidence>
<feature type="binding site" evidence="7">
    <location>
        <position position="9"/>
    </location>
    <ligand>
        <name>a divalent metal cation</name>
        <dbReference type="ChEBI" id="CHEBI:60240"/>
    </ligand>
</feature>
<dbReference type="KEGG" id="schv:BRCON_0369"/>
<evidence type="ECO:0000313" key="10">
    <source>
        <dbReference type="Proteomes" id="UP000262583"/>
    </source>
</evidence>
<name>A0A2Z4Y2M0_SUMC1</name>